<dbReference type="GO" id="GO:0016020">
    <property type="term" value="C:membrane"/>
    <property type="evidence" value="ECO:0007669"/>
    <property type="project" value="UniProtKB-SubCell"/>
</dbReference>
<evidence type="ECO:0000313" key="6">
    <source>
        <dbReference type="Proteomes" id="UP001054252"/>
    </source>
</evidence>
<dbReference type="InterPro" id="IPR007941">
    <property type="entry name" value="DUF726"/>
</dbReference>
<protein>
    <submittedName>
        <fullName evidence="5">Uncharacterized protein</fullName>
    </submittedName>
</protein>
<sequence length="211" mass="24001">MHGNRPVMLIGFSLGARMELLRELFFLEHQFSIKNENWEDARKMVAGRFVNVYSTNDWTLGIIFRASLLSQGLAGIQPVDIIHGIENVDVTDYLEGHSSYLWKTKKILEQLDLESYYPNKQLATSGGGWGWGGGGGGWYKWGCGKGKGKGGGRGRREHMARRFNKDEYKLGEFAQCMGRRCRGMRLDCPLHCGGPCFYDCRNMCKAHRRRP</sequence>
<keyword evidence="2" id="KW-0812">Transmembrane</keyword>
<evidence type="ECO:0000256" key="2">
    <source>
        <dbReference type="ARBA" id="ARBA00022692"/>
    </source>
</evidence>
<evidence type="ECO:0000256" key="3">
    <source>
        <dbReference type="ARBA" id="ARBA00022989"/>
    </source>
</evidence>
<dbReference type="EMBL" id="BPVZ01000018">
    <property type="protein sequence ID" value="GKV02114.1"/>
    <property type="molecule type" value="Genomic_DNA"/>
</dbReference>
<reference evidence="5 6" key="1">
    <citation type="journal article" date="2021" name="Commun. Biol.">
        <title>The genome of Shorea leprosula (Dipterocarpaceae) highlights the ecological relevance of drought in aseasonal tropical rainforests.</title>
        <authorList>
            <person name="Ng K.K.S."/>
            <person name="Kobayashi M.J."/>
            <person name="Fawcett J.A."/>
            <person name="Hatakeyama M."/>
            <person name="Paape T."/>
            <person name="Ng C.H."/>
            <person name="Ang C.C."/>
            <person name="Tnah L.H."/>
            <person name="Lee C.T."/>
            <person name="Nishiyama T."/>
            <person name="Sese J."/>
            <person name="O'Brien M.J."/>
            <person name="Copetti D."/>
            <person name="Mohd Noor M.I."/>
            <person name="Ong R.C."/>
            <person name="Putra M."/>
            <person name="Sireger I.Z."/>
            <person name="Indrioko S."/>
            <person name="Kosugi Y."/>
            <person name="Izuno A."/>
            <person name="Isagi Y."/>
            <person name="Lee S.L."/>
            <person name="Shimizu K.K."/>
        </authorList>
    </citation>
    <scope>NUCLEOTIDE SEQUENCE [LARGE SCALE GENOMIC DNA]</scope>
    <source>
        <strain evidence="5">214</strain>
    </source>
</reference>
<dbReference type="PANTHER" id="PTHR17920">
    <property type="entry name" value="TRANSMEMBRANE AND COILED-COIL DOMAIN-CONTAINING PROTEIN 4 TMCO4"/>
    <property type="match status" value="1"/>
</dbReference>
<comment type="subcellular location">
    <subcellularLocation>
        <location evidence="1">Membrane</location>
        <topology evidence="1">Multi-pass membrane protein</topology>
    </subcellularLocation>
</comment>
<keyword evidence="6" id="KW-1185">Reference proteome</keyword>
<dbReference type="Pfam" id="PF05277">
    <property type="entry name" value="DUF726"/>
    <property type="match status" value="1"/>
</dbReference>
<dbReference type="AlphaFoldDB" id="A0AAV5IQH8"/>
<proteinExistence type="predicted"/>
<organism evidence="5 6">
    <name type="scientific">Rubroshorea leprosula</name>
    <dbReference type="NCBI Taxonomy" id="152421"/>
    <lineage>
        <taxon>Eukaryota</taxon>
        <taxon>Viridiplantae</taxon>
        <taxon>Streptophyta</taxon>
        <taxon>Embryophyta</taxon>
        <taxon>Tracheophyta</taxon>
        <taxon>Spermatophyta</taxon>
        <taxon>Magnoliopsida</taxon>
        <taxon>eudicotyledons</taxon>
        <taxon>Gunneridae</taxon>
        <taxon>Pentapetalae</taxon>
        <taxon>rosids</taxon>
        <taxon>malvids</taxon>
        <taxon>Malvales</taxon>
        <taxon>Dipterocarpaceae</taxon>
        <taxon>Rubroshorea</taxon>
    </lineage>
</organism>
<name>A0AAV5IQH8_9ROSI</name>
<evidence type="ECO:0000313" key="5">
    <source>
        <dbReference type="EMBL" id="GKV02114.1"/>
    </source>
</evidence>
<dbReference type="PANTHER" id="PTHR17920:SF24">
    <property type="entry name" value="ALPHA_BETA HYDROLASE-RELATED"/>
    <property type="match status" value="1"/>
</dbReference>
<evidence type="ECO:0000256" key="1">
    <source>
        <dbReference type="ARBA" id="ARBA00004141"/>
    </source>
</evidence>
<evidence type="ECO:0000256" key="4">
    <source>
        <dbReference type="ARBA" id="ARBA00023136"/>
    </source>
</evidence>
<dbReference type="Proteomes" id="UP001054252">
    <property type="component" value="Unassembled WGS sequence"/>
</dbReference>
<keyword evidence="3" id="KW-1133">Transmembrane helix</keyword>
<comment type="caution">
    <text evidence="5">The sequence shown here is derived from an EMBL/GenBank/DDBJ whole genome shotgun (WGS) entry which is preliminary data.</text>
</comment>
<gene>
    <name evidence="5" type="ORF">SLEP1_g14589</name>
</gene>
<accession>A0AAV5IQH8</accession>
<keyword evidence="4" id="KW-0472">Membrane</keyword>